<dbReference type="GO" id="GO:0045165">
    <property type="term" value="P:cell fate commitment"/>
    <property type="evidence" value="ECO:0007669"/>
    <property type="project" value="TreeGrafter"/>
</dbReference>
<keyword evidence="7" id="KW-0804">Transcription</keyword>
<dbReference type="SUPFAM" id="SSF57716">
    <property type="entry name" value="Glucocorticoid receptor-like (DNA-binding domain)"/>
    <property type="match status" value="2"/>
</dbReference>
<evidence type="ECO:0000256" key="6">
    <source>
        <dbReference type="ARBA" id="ARBA00023125"/>
    </source>
</evidence>
<evidence type="ECO:0000256" key="7">
    <source>
        <dbReference type="ARBA" id="ARBA00023163"/>
    </source>
</evidence>
<keyword evidence="2" id="KW-0479">Metal-binding</keyword>
<organism evidence="12 13">
    <name type="scientific">Dendroctonus ponderosae</name>
    <name type="common">Mountain pine beetle</name>
    <dbReference type="NCBI Taxonomy" id="77166"/>
    <lineage>
        <taxon>Eukaryota</taxon>
        <taxon>Metazoa</taxon>
        <taxon>Ecdysozoa</taxon>
        <taxon>Arthropoda</taxon>
        <taxon>Hexapoda</taxon>
        <taxon>Insecta</taxon>
        <taxon>Pterygota</taxon>
        <taxon>Neoptera</taxon>
        <taxon>Endopterygota</taxon>
        <taxon>Coleoptera</taxon>
        <taxon>Polyphaga</taxon>
        <taxon>Cucujiformia</taxon>
        <taxon>Curculionidae</taxon>
        <taxon>Scolytinae</taxon>
        <taxon>Dendroctonus</taxon>
    </lineage>
</organism>
<dbReference type="GO" id="GO:0045944">
    <property type="term" value="P:positive regulation of transcription by RNA polymerase II"/>
    <property type="evidence" value="ECO:0007669"/>
    <property type="project" value="TreeGrafter"/>
</dbReference>
<dbReference type="GO" id="GO:0000981">
    <property type="term" value="F:DNA-binding transcription factor activity, RNA polymerase II-specific"/>
    <property type="evidence" value="ECO:0007669"/>
    <property type="project" value="TreeGrafter"/>
</dbReference>
<feature type="domain" description="GATA-type" evidence="11">
    <location>
        <begin position="332"/>
        <end position="384"/>
    </location>
</feature>
<dbReference type="EnsemblMetazoa" id="XM_019911607.1">
    <property type="protein sequence ID" value="XP_019767166.1"/>
    <property type="gene ID" value="LOC109542397"/>
</dbReference>
<dbReference type="InterPro" id="IPR039355">
    <property type="entry name" value="Transcription_factor_GATA"/>
</dbReference>
<keyword evidence="4" id="KW-0862">Zinc</keyword>
<evidence type="ECO:0000256" key="1">
    <source>
        <dbReference type="ARBA" id="ARBA00004123"/>
    </source>
</evidence>
<dbReference type="SMART" id="SM00401">
    <property type="entry name" value="ZnF_GATA"/>
    <property type="match status" value="2"/>
</dbReference>
<comment type="subcellular location">
    <subcellularLocation>
        <location evidence="1">Nucleus</location>
    </subcellularLocation>
</comment>
<dbReference type="GO" id="GO:0005634">
    <property type="term" value="C:nucleus"/>
    <property type="evidence" value="ECO:0007669"/>
    <property type="project" value="UniProtKB-SubCell"/>
</dbReference>
<dbReference type="PROSITE" id="PS00344">
    <property type="entry name" value="GATA_ZN_FINGER_1"/>
    <property type="match status" value="2"/>
</dbReference>
<feature type="region of interest" description="Disordered" evidence="10">
    <location>
        <begin position="1"/>
        <end position="26"/>
    </location>
</feature>
<evidence type="ECO:0000256" key="3">
    <source>
        <dbReference type="ARBA" id="ARBA00022771"/>
    </source>
</evidence>
<dbReference type="PANTHER" id="PTHR10071:SF281">
    <property type="entry name" value="BOX A-BINDING FACTOR-RELATED"/>
    <property type="match status" value="1"/>
</dbReference>
<evidence type="ECO:0000256" key="5">
    <source>
        <dbReference type="ARBA" id="ARBA00023015"/>
    </source>
</evidence>
<dbReference type="CDD" id="cd00202">
    <property type="entry name" value="ZnF_GATA"/>
    <property type="match status" value="2"/>
</dbReference>
<evidence type="ECO:0000259" key="11">
    <source>
        <dbReference type="PROSITE" id="PS50114"/>
    </source>
</evidence>
<accession>A0AAR5Q232</accession>
<dbReference type="PROSITE" id="PS50114">
    <property type="entry name" value="GATA_ZN_FINGER_2"/>
    <property type="match status" value="2"/>
</dbReference>
<feature type="region of interest" description="Disordered" evidence="10">
    <location>
        <begin position="432"/>
        <end position="457"/>
    </location>
</feature>
<keyword evidence="3 9" id="KW-0863">Zinc-finger</keyword>
<dbReference type="GO" id="GO:0000122">
    <property type="term" value="P:negative regulation of transcription by RNA polymerase II"/>
    <property type="evidence" value="ECO:0007669"/>
    <property type="project" value="TreeGrafter"/>
</dbReference>
<protein>
    <recommendedName>
        <fullName evidence="11">GATA-type domain-containing protein</fullName>
    </recommendedName>
</protein>
<dbReference type="PRINTS" id="PR00619">
    <property type="entry name" value="GATAZNFINGER"/>
</dbReference>
<dbReference type="PANTHER" id="PTHR10071">
    <property type="entry name" value="TRANSCRIPTION FACTOR GATA FAMILY MEMBER"/>
    <property type="match status" value="1"/>
</dbReference>
<name>A0AAR5Q232_DENPD</name>
<dbReference type="GO" id="GO:0008270">
    <property type="term" value="F:zinc ion binding"/>
    <property type="evidence" value="ECO:0007669"/>
    <property type="project" value="UniProtKB-KW"/>
</dbReference>
<dbReference type="FunFam" id="3.30.50.10:FF:000032">
    <property type="entry name" value="Transcription factor GATA-3"/>
    <property type="match status" value="1"/>
</dbReference>
<reference evidence="13" key="1">
    <citation type="journal article" date="2013" name="Genome Biol.">
        <title>Draft genome of the mountain pine beetle, Dendroctonus ponderosae Hopkins, a major forest pest.</title>
        <authorList>
            <person name="Keeling C.I."/>
            <person name="Yuen M.M."/>
            <person name="Liao N.Y."/>
            <person name="Docking T.R."/>
            <person name="Chan S.K."/>
            <person name="Taylor G.A."/>
            <person name="Palmquist D.L."/>
            <person name="Jackman S.D."/>
            <person name="Nguyen A."/>
            <person name="Li M."/>
            <person name="Henderson H."/>
            <person name="Janes J.K."/>
            <person name="Zhao Y."/>
            <person name="Pandoh P."/>
            <person name="Moore R."/>
            <person name="Sperling F.A."/>
            <person name="Huber D.P."/>
            <person name="Birol I."/>
            <person name="Jones S.J."/>
            <person name="Bohlmann J."/>
        </authorList>
    </citation>
    <scope>NUCLEOTIDE SEQUENCE</scope>
</reference>
<evidence type="ECO:0000256" key="8">
    <source>
        <dbReference type="ARBA" id="ARBA00023242"/>
    </source>
</evidence>
<evidence type="ECO:0000256" key="10">
    <source>
        <dbReference type="SAM" id="MobiDB-lite"/>
    </source>
</evidence>
<dbReference type="AlphaFoldDB" id="A0AAR5Q232"/>
<keyword evidence="5" id="KW-0805">Transcription regulation</keyword>
<evidence type="ECO:0000313" key="13">
    <source>
        <dbReference type="Proteomes" id="UP000019118"/>
    </source>
</evidence>
<proteinExistence type="predicted"/>
<dbReference type="Proteomes" id="UP000019118">
    <property type="component" value="Unassembled WGS sequence"/>
</dbReference>
<evidence type="ECO:0000256" key="9">
    <source>
        <dbReference type="PROSITE-ProRule" id="PRU00094"/>
    </source>
</evidence>
<keyword evidence="8" id="KW-0539">Nucleus</keyword>
<evidence type="ECO:0000313" key="12">
    <source>
        <dbReference type="EnsemblMetazoa" id="XP_019767166.1"/>
    </source>
</evidence>
<sequence length="552" mass="60835">MEASEELENSPSAIKPEPAAPLAAEEEVKIEPPEPVLLEQDAGQQTPPSVIKRHVLTTAGKIETTDDQLEVQTEEIVNTSELSPATEKGCVQQEVVSYEVISQEAAGGSEHFIDAKHFTVTTEGVNEAFQFSQGDAQQSPVFTLEIRDGPSVPVTIDNSAIDPSADYANLETAQYPNNGQYPPDGTQYLQQHQYSTMQFQIDRNNGESPPINISNNNVLVRNNDPTLASTRYQDIRYANNYEQQLNQITLTASQPGSSFQISTVPPTTSGAESWPPPNAIPYQGYPGGNVSVHQADSSTQQYFMNNTWTGEALEDGGPVSGAQRPSSEVLVKECVNCGASVTPLWRRDGTGHYLCNACGLYNKINGVNRPPIRPSKKPQATSNRRNGVTCANCKTTNTTLWRRNNQGEPVCNACGLYFKLHSVNRPISMKKEGIQTRKRRPKSATAGHNGSAMSPMPQRINNQTIYFNSMQTEADLSEQYQLPHTISTSVPYQQPQYHRQIQASDHLNRQLANVNPLQPTLTTDSDHARVFGTSSPQLTYHVEEHSEETELH</sequence>
<keyword evidence="13" id="KW-1185">Reference proteome</keyword>
<dbReference type="GO" id="GO:0000978">
    <property type="term" value="F:RNA polymerase II cis-regulatory region sequence-specific DNA binding"/>
    <property type="evidence" value="ECO:0007669"/>
    <property type="project" value="TreeGrafter"/>
</dbReference>
<feature type="domain" description="GATA-type" evidence="11">
    <location>
        <begin position="384"/>
        <end position="437"/>
    </location>
</feature>
<dbReference type="InterPro" id="IPR013088">
    <property type="entry name" value="Znf_NHR/GATA"/>
</dbReference>
<dbReference type="InterPro" id="IPR000679">
    <property type="entry name" value="Znf_GATA"/>
</dbReference>
<evidence type="ECO:0000256" key="4">
    <source>
        <dbReference type="ARBA" id="ARBA00022833"/>
    </source>
</evidence>
<reference evidence="12" key="2">
    <citation type="submission" date="2024-08" db="UniProtKB">
        <authorList>
            <consortium name="EnsemblMetazoa"/>
        </authorList>
    </citation>
    <scope>IDENTIFICATION</scope>
</reference>
<dbReference type="Pfam" id="PF00320">
    <property type="entry name" value="GATA"/>
    <property type="match status" value="2"/>
</dbReference>
<keyword evidence="6" id="KW-0238">DNA-binding</keyword>
<dbReference type="Gene3D" id="3.30.50.10">
    <property type="entry name" value="Erythroid Transcription Factor GATA-1, subunit A"/>
    <property type="match status" value="2"/>
</dbReference>
<evidence type="ECO:0000256" key="2">
    <source>
        <dbReference type="ARBA" id="ARBA00022723"/>
    </source>
</evidence>